<keyword evidence="2" id="KW-1133">Transmembrane helix</keyword>
<sequence>RSRTTVQISGIPHYLTKTQNTREATTPLSDTVDRMGHASCSTLVWLTMKTLTLTLVVALTMPLVVSSRGFFQWFSPASCCRWRRSYCCPRYHHNTYQGEEVSKRPWPLLTNKGLSEEQLNRDKEERRARRERYREREMNRDSRRRP</sequence>
<feature type="transmembrane region" description="Helical" evidence="2">
    <location>
        <begin position="43"/>
        <end position="65"/>
    </location>
</feature>
<evidence type="ECO:0000313" key="3">
    <source>
        <dbReference type="EMBL" id="KAG7159493.1"/>
    </source>
</evidence>
<dbReference type="AlphaFoldDB" id="A0A8J5JRA8"/>
<dbReference type="Proteomes" id="UP000747542">
    <property type="component" value="Unassembled WGS sequence"/>
</dbReference>
<organism evidence="3 4">
    <name type="scientific">Homarus americanus</name>
    <name type="common">American lobster</name>
    <dbReference type="NCBI Taxonomy" id="6706"/>
    <lineage>
        <taxon>Eukaryota</taxon>
        <taxon>Metazoa</taxon>
        <taxon>Ecdysozoa</taxon>
        <taxon>Arthropoda</taxon>
        <taxon>Crustacea</taxon>
        <taxon>Multicrustacea</taxon>
        <taxon>Malacostraca</taxon>
        <taxon>Eumalacostraca</taxon>
        <taxon>Eucarida</taxon>
        <taxon>Decapoda</taxon>
        <taxon>Pleocyemata</taxon>
        <taxon>Astacidea</taxon>
        <taxon>Nephropoidea</taxon>
        <taxon>Nephropidae</taxon>
        <taxon>Homarus</taxon>
    </lineage>
</organism>
<keyword evidence="4" id="KW-1185">Reference proteome</keyword>
<protein>
    <submittedName>
        <fullName evidence="3">Uncharacterized protein</fullName>
    </submittedName>
</protein>
<keyword evidence="2" id="KW-0472">Membrane</keyword>
<reference evidence="3" key="1">
    <citation type="journal article" date="2021" name="Sci. Adv.">
        <title>The American lobster genome reveals insights on longevity, neural, and immune adaptations.</title>
        <authorList>
            <person name="Polinski J.M."/>
            <person name="Zimin A.V."/>
            <person name="Clark K.F."/>
            <person name="Kohn A.B."/>
            <person name="Sadowski N."/>
            <person name="Timp W."/>
            <person name="Ptitsyn A."/>
            <person name="Khanna P."/>
            <person name="Romanova D.Y."/>
            <person name="Williams P."/>
            <person name="Greenwood S.J."/>
            <person name="Moroz L.L."/>
            <person name="Walt D.R."/>
            <person name="Bodnar A.G."/>
        </authorList>
    </citation>
    <scope>NUCLEOTIDE SEQUENCE</scope>
    <source>
        <strain evidence="3">GMGI-L3</strain>
    </source>
</reference>
<feature type="region of interest" description="Disordered" evidence="1">
    <location>
        <begin position="112"/>
        <end position="146"/>
    </location>
</feature>
<proteinExistence type="predicted"/>
<evidence type="ECO:0000313" key="4">
    <source>
        <dbReference type="Proteomes" id="UP000747542"/>
    </source>
</evidence>
<comment type="caution">
    <text evidence="3">The sequence shown here is derived from an EMBL/GenBank/DDBJ whole genome shotgun (WGS) entry which is preliminary data.</text>
</comment>
<evidence type="ECO:0000256" key="1">
    <source>
        <dbReference type="SAM" id="MobiDB-lite"/>
    </source>
</evidence>
<accession>A0A8J5JRA8</accession>
<feature type="compositionally biased region" description="Basic and acidic residues" evidence="1">
    <location>
        <begin position="114"/>
        <end position="146"/>
    </location>
</feature>
<feature type="non-terminal residue" evidence="3">
    <location>
        <position position="1"/>
    </location>
</feature>
<name>A0A8J5JRA8_HOMAM</name>
<keyword evidence="2" id="KW-0812">Transmembrane</keyword>
<evidence type="ECO:0000256" key="2">
    <source>
        <dbReference type="SAM" id="Phobius"/>
    </source>
</evidence>
<dbReference type="EMBL" id="JAHLQT010033114">
    <property type="protein sequence ID" value="KAG7159493.1"/>
    <property type="molecule type" value="Genomic_DNA"/>
</dbReference>
<gene>
    <name evidence="3" type="ORF">Hamer_G004124</name>
</gene>